<dbReference type="EMBL" id="JACHKT010000007">
    <property type="protein sequence ID" value="MBB6002693.1"/>
    <property type="molecule type" value="Genomic_DNA"/>
</dbReference>
<feature type="signal peptide" evidence="1">
    <location>
        <begin position="1"/>
        <end position="19"/>
    </location>
</feature>
<dbReference type="InterPro" id="IPR051532">
    <property type="entry name" value="Ester_Hydrolysis_Enzymes"/>
</dbReference>
<sequence>MKKSILSLFLIFVASIAFAQVAPQPLFKPEVKKVLFLGNSITYAGNYVNDIEAYCIAHFPNQKIEFINVGLPSETVSGLSEEGHADGRFPRPDLHERLSRVLAKTKPDLVFASYGMNDGIYLPLDLVRFQKFKDGIQWLHDKVVASGAKIIHLTPPIYDEVKGKKIGYSDVLDVYSNWLIEQAKKEKWEVIDVHYPMQRVLEAHRRLDQKLGFETSFALANDGVHPAEAGHWIMAKSILMHLGAKEIIKAGTIQATLSNIENPNAFMKLITERQNILKDAWLTNIGHSRPEMNKGLPLEEAQSKAAELEVQIREMLK</sequence>
<dbReference type="CDD" id="cd01834">
    <property type="entry name" value="SGNH_hydrolase_like_2"/>
    <property type="match status" value="1"/>
</dbReference>
<accession>A0A841ENT7</accession>
<name>A0A841ENT7_9BACT</name>
<comment type="caution">
    <text evidence="3">The sequence shown here is derived from an EMBL/GenBank/DDBJ whole genome shotgun (WGS) entry which is preliminary data.</text>
</comment>
<evidence type="ECO:0000256" key="1">
    <source>
        <dbReference type="SAM" id="SignalP"/>
    </source>
</evidence>
<dbReference type="PANTHER" id="PTHR30383">
    <property type="entry name" value="THIOESTERASE 1/PROTEASE 1/LYSOPHOSPHOLIPASE L1"/>
    <property type="match status" value="1"/>
</dbReference>
<dbReference type="Proteomes" id="UP000524404">
    <property type="component" value="Unassembled WGS sequence"/>
</dbReference>
<dbReference type="SUPFAM" id="SSF52266">
    <property type="entry name" value="SGNH hydrolase"/>
    <property type="match status" value="1"/>
</dbReference>
<evidence type="ECO:0000313" key="3">
    <source>
        <dbReference type="EMBL" id="MBB6002693.1"/>
    </source>
</evidence>
<evidence type="ECO:0000259" key="2">
    <source>
        <dbReference type="Pfam" id="PF13472"/>
    </source>
</evidence>
<protein>
    <submittedName>
        <fullName evidence="3">Lysophospholipase L1-like esterase</fullName>
    </submittedName>
</protein>
<dbReference type="RefSeq" id="WP_184132204.1">
    <property type="nucleotide sequence ID" value="NZ_JACHKT010000007.1"/>
</dbReference>
<evidence type="ECO:0000313" key="4">
    <source>
        <dbReference type="Proteomes" id="UP000524404"/>
    </source>
</evidence>
<dbReference type="AlphaFoldDB" id="A0A841ENT7"/>
<dbReference type="Pfam" id="PF13472">
    <property type="entry name" value="Lipase_GDSL_2"/>
    <property type="match status" value="1"/>
</dbReference>
<dbReference type="PANTHER" id="PTHR30383:SF5">
    <property type="entry name" value="SGNH HYDROLASE-TYPE ESTERASE DOMAIN-CONTAINING PROTEIN"/>
    <property type="match status" value="1"/>
</dbReference>
<dbReference type="InterPro" id="IPR013830">
    <property type="entry name" value="SGNH_hydro"/>
</dbReference>
<reference evidence="3 4" key="1">
    <citation type="submission" date="2020-08" db="EMBL/GenBank/DDBJ databases">
        <title>Functional genomics of gut bacteria from endangered species of beetles.</title>
        <authorList>
            <person name="Carlos-Shanley C."/>
        </authorList>
    </citation>
    <scope>NUCLEOTIDE SEQUENCE [LARGE SCALE GENOMIC DNA]</scope>
    <source>
        <strain evidence="3 4">S00070</strain>
    </source>
</reference>
<keyword evidence="1" id="KW-0732">Signal</keyword>
<dbReference type="GO" id="GO:0004622">
    <property type="term" value="F:phosphatidylcholine lysophospholipase activity"/>
    <property type="evidence" value="ECO:0007669"/>
    <property type="project" value="TreeGrafter"/>
</dbReference>
<dbReference type="InterPro" id="IPR036514">
    <property type="entry name" value="SGNH_hydro_sf"/>
</dbReference>
<organism evidence="3 4">
    <name type="scientific">Arcicella rosea</name>
    <dbReference type="NCBI Taxonomy" id="502909"/>
    <lineage>
        <taxon>Bacteria</taxon>
        <taxon>Pseudomonadati</taxon>
        <taxon>Bacteroidota</taxon>
        <taxon>Cytophagia</taxon>
        <taxon>Cytophagales</taxon>
        <taxon>Flectobacillaceae</taxon>
        <taxon>Arcicella</taxon>
    </lineage>
</organism>
<keyword evidence="4" id="KW-1185">Reference proteome</keyword>
<feature type="chain" id="PRO_5032424640" evidence="1">
    <location>
        <begin position="20"/>
        <end position="317"/>
    </location>
</feature>
<proteinExistence type="predicted"/>
<dbReference type="Gene3D" id="3.40.50.1110">
    <property type="entry name" value="SGNH hydrolase"/>
    <property type="match status" value="1"/>
</dbReference>
<gene>
    <name evidence="3" type="ORF">HNP25_001345</name>
</gene>
<feature type="domain" description="SGNH hydrolase-type esterase" evidence="2">
    <location>
        <begin position="36"/>
        <end position="232"/>
    </location>
</feature>